<dbReference type="EMBL" id="VSSQ01006136">
    <property type="protein sequence ID" value="MPM31653.1"/>
    <property type="molecule type" value="Genomic_DNA"/>
</dbReference>
<dbReference type="GO" id="GO:0005829">
    <property type="term" value="C:cytosol"/>
    <property type="evidence" value="ECO:0007669"/>
    <property type="project" value="TreeGrafter"/>
</dbReference>
<evidence type="ECO:0000313" key="2">
    <source>
        <dbReference type="EMBL" id="MPM31653.1"/>
    </source>
</evidence>
<dbReference type="PANTHER" id="PTHR30543">
    <property type="entry name" value="CHROMATE REDUCTASE"/>
    <property type="match status" value="1"/>
</dbReference>
<proteinExistence type="predicted"/>
<dbReference type="InterPro" id="IPR029039">
    <property type="entry name" value="Flavoprotein-like_sf"/>
</dbReference>
<dbReference type="Pfam" id="PF03358">
    <property type="entry name" value="FMN_red"/>
    <property type="match status" value="1"/>
</dbReference>
<keyword evidence="2" id="KW-0560">Oxidoreductase</keyword>
<dbReference type="PANTHER" id="PTHR30543:SF21">
    <property type="entry name" value="NAD(P)H-DEPENDENT FMN REDUCTASE LOT6"/>
    <property type="match status" value="1"/>
</dbReference>
<dbReference type="InterPro" id="IPR050712">
    <property type="entry name" value="NAD(P)H-dep_reductase"/>
</dbReference>
<organism evidence="2">
    <name type="scientific">bioreactor metagenome</name>
    <dbReference type="NCBI Taxonomy" id="1076179"/>
    <lineage>
        <taxon>unclassified sequences</taxon>
        <taxon>metagenomes</taxon>
        <taxon>ecological metagenomes</taxon>
    </lineage>
</organism>
<dbReference type="GO" id="GO:0010181">
    <property type="term" value="F:FMN binding"/>
    <property type="evidence" value="ECO:0007669"/>
    <property type="project" value="TreeGrafter"/>
</dbReference>
<dbReference type="SUPFAM" id="SSF52218">
    <property type="entry name" value="Flavoproteins"/>
    <property type="match status" value="1"/>
</dbReference>
<reference evidence="2" key="1">
    <citation type="submission" date="2019-08" db="EMBL/GenBank/DDBJ databases">
        <authorList>
            <person name="Kucharzyk K."/>
            <person name="Murdoch R.W."/>
            <person name="Higgins S."/>
            <person name="Loffler F."/>
        </authorList>
    </citation>
    <scope>NUCLEOTIDE SEQUENCE</scope>
</reference>
<accession>A0A644YYV7</accession>
<dbReference type="GO" id="GO:0003955">
    <property type="term" value="F:NAD(P)H dehydrogenase (quinone) activity"/>
    <property type="evidence" value="ECO:0007669"/>
    <property type="project" value="UniProtKB-EC"/>
</dbReference>
<gene>
    <name evidence="2" type="primary">chrR_4</name>
    <name evidence="2" type="ORF">SDC9_78209</name>
</gene>
<comment type="caution">
    <text evidence="2">The sequence shown here is derived from an EMBL/GenBank/DDBJ whole genome shotgun (WGS) entry which is preliminary data.</text>
</comment>
<dbReference type="AlphaFoldDB" id="A0A644YYV7"/>
<protein>
    <submittedName>
        <fullName evidence="2">Quinone reductase</fullName>
        <ecNumber evidence="2">1.6.5.2</ecNumber>
    </submittedName>
</protein>
<feature type="domain" description="NADPH-dependent FMN reductase-like" evidence="1">
    <location>
        <begin position="7"/>
        <end position="155"/>
    </location>
</feature>
<dbReference type="Gene3D" id="3.40.50.360">
    <property type="match status" value="1"/>
</dbReference>
<name>A0A644YYV7_9ZZZZ</name>
<dbReference type="EC" id="1.6.5.2" evidence="2"/>
<evidence type="ECO:0000259" key="1">
    <source>
        <dbReference type="Pfam" id="PF03358"/>
    </source>
</evidence>
<sequence>MIFMVKKIGFLVGSLREEAYSKKVALAFAELFPDGYETELVEIGHLPLYNQDFDDVAGMLPEAYTPFREEIKGYDAFVLVTPEYNRSYPAALKNALDVGSRPYGANLWDGKPVAVISQSPGALGAFGANHHLRQVLVFLNMVPLQQPEAYIGNVHKLLNEDGSVKEEKTTEYFKTIVDAFVQLIESTEQPE</sequence>
<dbReference type="InterPro" id="IPR005025">
    <property type="entry name" value="FMN_Rdtase-like_dom"/>
</dbReference>